<gene>
    <name evidence="1" type="ORF">GCM10007932_49490</name>
</gene>
<name>A0AAV5NZY1_9VIBR</name>
<protein>
    <submittedName>
        <fullName evidence="1">Uncharacterized protein</fullName>
    </submittedName>
</protein>
<evidence type="ECO:0000313" key="2">
    <source>
        <dbReference type="Proteomes" id="UP001156690"/>
    </source>
</evidence>
<organism evidence="1 2">
    <name type="scientific">Vibrio penaeicida</name>
    <dbReference type="NCBI Taxonomy" id="104609"/>
    <lineage>
        <taxon>Bacteria</taxon>
        <taxon>Pseudomonadati</taxon>
        <taxon>Pseudomonadota</taxon>
        <taxon>Gammaproteobacteria</taxon>
        <taxon>Vibrionales</taxon>
        <taxon>Vibrionaceae</taxon>
        <taxon>Vibrio</taxon>
    </lineage>
</organism>
<keyword evidence="2" id="KW-1185">Reference proteome</keyword>
<comment type="caution">
    <text evidence="1">The sequence shown here is derived from an EMBL/GenBank/DDBJ whole genome shotgun (WGS) entry which is preliminary data.</text>
</comment>
<reference evidence="2" key="1">
    <citation type="journal article" date="2019" name="Int. J. Syst. Evol. Microbiol.">
        <title>The Global Catalogue of Microorganisms (GCM) 10K type strain sequencing project: providing services to taxonomists for standard genome sequencing and annotation.</title>
        <authorList>
            <consortium name="The Broad Institute Genomics Platform"/>
            <consortium name="The Broad Institute Genome Sequencing Center for Infectious Disease"/>
            <person name="Wu L."/>
            <person name="Ma J."/>
        </authorList>
    </citation>
    <scope>NUCLEOTIDE SEQUENCE [LARGE SCALE GENOMIC DNA]</scope>
    <source>
        <strain evidence="2">NBRC 15640</strain>
    </source>
</reference>
<dbReference type="EMBL" id="BSNX01000074">
    <property type="protein sequence ID" value="GLQ75587.1"/>
    <property type="molecule type" value="Genomic_DNA"/>
</dbReference>
<dbReference type="AlphaFoldDB" id="A0AAV5NZY1"/>
<accession>A0AAV5NZY1</accession>
<evidence type="ECO:0000313" key="1">
    <source>
        <dbReference type="EMBL" id="GLQ75587.1"/>
    </source>
</evidence>
<dbReference type="Proteomes" id="UP001156690">
    <property type="component" value="Unassembled WGS sequence"/>
</dbReference>
<sequence length="442" mass="51003">MSLNTKVMNKIQPDTLSGARIYFTGFDKKSYLSRDKDEIYNILKRSLKVLLLTKNKIVFGAAHLKGQMAFDLVLESPELFSSGILIPALNNKHDGDLSGALGKSYPWAKQRFYNDLFQECVEWDFYSNTTWFREKLLQGFAFSNSLLRKQLKHTSSLNISIIIDIIGNFELGHRKYLQAVELHIHKKDFPQYKRYKNLIYNTSGARVVNCESALDQENMTFDYSLDDIKKNETFLSNEQVFNRLFIEQVFSTLDRVSPSMNMIDSLSFKDILELRTVIDNSNFIEKYNNLVELSSKIIMQKDHIDFYSLNELANMADDIHSRFKVELEKEVSHFINKENGLRQKNVFIESSYGVIKSLSSLCNPIASTVTSSMDLCANSIYLIKNLYNVIESKGDIKARSTQSAHKNKALEMLLEKSSIDSRTAMFDTIKMLNNYILEKQRI</sequence>
<proteinExistence type="predicted"/>